<reference evidence="2 3" key="1">
    <citation type="submission" date="2020-02" db="EMBL/GenBank/DDBJ databases">
        <authorList>
            <person name="Ma Q."/>
            <person name="Huang Y."/>
            <person name="Song X."/>
            <person name="Pei D."/>
        </authorList>
    </citation>
    <scope>NUCLEOTIDE SEQUENCE [LARGE SCALE GENOMIC DNA]</scope>
    <source>
        <strain evidence="2">Sxm20200214</strain>
        <tissue evidence="2">Leaf</tissue>
    </source>
</reference>
<feature type="region of interest" description="Disordered" evidence="1">
    <location>
        <begin position="1"/>
        <end position="44"/>
    </location>
</feature>
<protein>
    <submittedName>
        <fullName evidence="2">Uncharacterized protein</fullName>
    </submittedName>
</protein>
<sequence>MVERGEDMGCVGEDMGRGSSIPSHSLQFRRSLSRPTRAAGREQRREYMVVAIDRDKEGGGQENKDEGVVEV</sequence>
<dbReference type="EMBL" id="JAAMPC010000007">
    <property type="protein sequence ID" value="KAG2304755.1"/>
    <property type="molecule type" value="Genomic_DNA"/>
</dbReference>
<organism evidence="2 3">
    <name type="scientific">Brassica carinata</name>
    <name type="common">Ethiopian mustard</name>
    <name type="synonym">Abyssinian cabbage</name>
    <dbReference type="NCBI Taxonomy" id="52824"/>
    <lineage>
        <taxon>Eukaryota</taxon>
        <taxon>Viridiplantae</taxon>
        <taxon>Streptophyta</taxon>
        <taxon>Embryophyta</taxon>
        <taxon>Tracheophyta</taxon>
        <taxon>Spermatophyta</taxon>
        <taxon>Magnoliopsida</taxon>
        <taxon>eudicotyledons</taxon>
        <taxon>Gunneridae</taxon>
        <taxon>Pentapetalae</taxon>
        <taxon>rosids</taxon>
        <taxon>malvids</taxon>
        <taxon>Brassicales</taxon>
        <taxon>Brassicaceae</taxon>
        <taxon>Brassiceae</taxon>
        <taxon>Brassica</taxon>
    </lineage>
</organism>
<dbReference type="Proteomes" id="UP000886595">
    <property type="component" value="Unassembled WGS sequence"/>
</dbReference>
<name>A0A8X7V611_BRACI</name>
<evidence type="ECO:0000313" key="3">
    <source>
        <dbReference type="Proteomes" id="UP000886595"/>
    </source>
</evidence>
<dbReference type="AlphaFoldDB" id="A0A8X7V611"/>
<proteinExistence type="predicted"/>
<keyword evidence="3" id="KW-1185">Reference proteome</keyword>
<comment type="caution">
    <text evidence="2">The sequence shown here is derived from an EMBL/GenBank/DDBJ whole genome shotgun (WGS) entry which is preliminary data.</text>
</comment>
<evidence type="ECO:0000256" key="1">
    <source>
        <dbReference type="SAM" id="MobiDB-lite"/>
    </source>
</evidence>
<feature type="compositionally biased region" description="Polar residues" evidence="1">
    <location>
        <begin position="20"/>
        <end position="34"/>
    </location>
</feature>
<gene>
    <name evidence="2" type="ORF">Bca52824_033406</name>
</gene>
<accession>A0A8X7V611</accession>
<evidence type="ECO:0000313" key="2">
    <source>
        <dbReference type="EMBL" id="KAG2304755.1"/>
    </source>
</evidence>